<sequence length="204" mass="24734">MNGFERRTEQKKQLILAVTKEKLNQDRFHTETIKEIAKEAKVSQVSIYNYFGSKDELLFEVIAEMMKEQLKRYEHLLEDQMQIPYPKLMYTIMIEEMKFVKIINDYMKQSADFMAMQERVECFLDMKFIPFLLKLIQRGIEEQYMVEGLREDELLFYFHMYQKAMNQFQKTDCSNHAVISEERFIQFFFKGLMGDMRNAKIEKR</sequence>
<dbReference type="InterPro" id="IPR001647">
    <property type="entry name" value="HTH_TetR"/>
</dbReference>
<dbReference type="KEGG" id="bcz:pE33L466_0048"/>
<dbReference type="Proteomes" id="UP000002612">
    <property type="component" value="Plasmid pE33L466"/>
</dbReference>
<keyword evidence="2 3" id="KW-0238">DNA-binding</keyword>
<dbReference type="InterPro" id="IPR050624">
    <property type="entry name" value="HTH-type_Tx_Regulator"/>
</dbReference>
<evidence type="ECO:0000313" key="5">
    <source>
        <dbReference type="EMBL" id="AAY60215.1"/>
    </source>
</evidence>
<dbReference type="Gene3D" id="1.10.357.10">
    <property type="entry name" value="Tetracycline Repressor, domain 2"/>
    <property type="match status" value="1"/>
</dbReference>
<gene>
    <name evidence="5" type="ordered locus">pE33L466_0048</name>
</gene>
<dbReference type="PROSITE" id="PS50977">
    <property type="entry name" value="HTH_TETR_2"/>
    <property type="match status" value="1"/>
</dbReference>
<dbReference type="RefSeq" id="WP_001013016.1">
    <property type="nucleotide sequence ID" value="NC_007103.1"/>
</dbReference>
<dbReference type="AlphaFoldDB" id="Q4V242"/>
<protein>
    <submittedName>
        <fullName evidence="5">Transcriptional regulator, TetR family</fullName>
    </submittedName>
</protein>
<dbReference type="PATRIC" id="fig|288681.22.peg.5782"/>
<organism evidence="5 6">
    <name type="scientific">Bacillus cereus (strain ZK / E33L)</name>
    <dbReference type="NCBI Taxonomy" id="288681"/>
    <lineage>
        <taxon>Bacteria</taxon>
        <taxon>Bacillati</taxon>
        <taxon>Bacillota</taxon>
        <taxon>Bacilli</taxon>
        <taxon>Bacillales</taxon>
        <taxon>Bacillaceae</taxon>
        <taxon>Bacillus</taxon>
        <taxon>Bacillus cereus group</taxon>
    </lineage>
</organism>
<geneLocation type="plasmid" evidence="5 6">
    <name>pE33L466</name>
</geneLocation>
<accession>Q4V242</accession>
<dbReference type="SUPFAM" id="SSF46689">
    <property type="entry name" value="Homeodomain-like"/>
    <property type="match status" value="1"/>
</dbReference>
<dbReference type="Pfam" id="PF00440">
    <property type="entry name" value="TetR_N"/>
    <property type="match status" value="1"/>
</dbReference>
<keyword evidence="1" id="KW-0678">Repressor</keyword>
<feature type="domain" description="HTH tetR-type" evidence="4">
    <location>
        <begin position="9"/>
        <end position="69"/>
    </location>
</feature>
<dbReference type="GO" id="GO:0003677">
    <property type="term" value="F:DNA binding"/>
    <property type="evidence" value="ECO:0007669"/>
    <property type="project" value="UniProtKB-UniRule"/>
</dbReference>
<dbReference type="InterPro" id="IPR009057">
    <property type="entry name" value="Homeodomain-like_sf"/>
</dbReference>
<evidence type="ECO:0000256" key="2">
    <source>
        <dbReference type="ARBA" id="ARBA00023125"/>
    </source>
</evidence>
<dbReference type="EMBL" id="CP000040">
    <property type="protein sequence ID" value="AAY60215.1"/>
    <property type="molecule type" value="Genomic_DNA"/>
</dbReference>
<evidence type="ECO:0000259" key="4">
    <source>
        <dbReference type="PROSITE" id="PS50977"/>
    </source>
</evidence>
<evidence type="ECO:0000313" key="6">
    <source>
        <dbReference type="Proteomes" id="UP000002612"/>
    </source>
</evidence>
<dbReference type="PANTHER" id="PTHR43479">
    <property type="entry name" value="ACREF/ENVCD OPERON REPRESSOR-RELATED"/>
    <property type="match status" value="1"/>
</dbReference>
<evidence type="ECO:0000256" key="3">
    <source>
        <dbReference type="PROSITE-ProRule" id="PRU00335"/>
    </source>
</evidence>
<proteinExistence type="predicted"/>
<name>Q4V242_BACCZ</name>
<dbReference type="PANTHER" id="PTHR43479:SF21">
    <property type="entry name" value="TRANSCRIPTIONAL REGULATOR, TETR FAMILY"/>
    <property type="match status" value="1"/>
</dbReference>
<keyword evidence="5" id="KW-0614">Plasmid</keyword>
<feature type="DNA-binding region" description="H-T-H motif" evidence="3">
    <location>
        <begin position="32"/>
        <end position="51"/>
    </location>
</feature>
<reference evidence="6" key="1">
    <citation type="journal article" date="2006" name="J. Bacteriol.">
        <title>Pathogenomic sequence analysis of Bacillus cereus and Bacillus thuringiensis isolates closely related to Bacillus anthracis.</title>
        <authorList>
            <person name="Han C.S."/>
            <person name="Xie G."/>
            <person name="Challacombe J.F."/>
            <person name="Altherr M.R."/>
            <person name="Bhotika S.S."/>
            <person name="Brown N."/>
            <person name="Bruce D."/>
            <person name="Campbell C.S."/>
            <person name="Campbell M.L."/>
            <person name="Chen J."/>
            <person name="Chertkov O."/>
            <person name="Cleland C."/>
            <person name="Dimitrijevic M."/>
            <person name="Doggett N.A."/>
            <person name="Fawcett J.J."/>
            <person name="Glavina T."/>
            <person name="Goodwin L.A."/>
            <person name="Green L.D."/>
            <person name="Hill K.K."/>
            <person name="Hitchcock P."/>
            <person name="Jackson P.J."/>
            <person name="Keim P."/>
            <person name="Kewalramani A.R."/>
            <person name="Longmire J."/>
            <person name="Lucas S."/>
            <person name="Malfatti S."/>
            <person name="McMurry K."/>
            <person name="Meincke L.J."/>
            <person name="Misra M."/>
            <person name="Moseman B.L."/>
            <person name="Mundt M."/>
            <person name="Munk A.C."/>
            <person name="Okinaka R.T."/>
            <person name="Parson-Quintana B."/>
            <person name="Reilly L.P."/>
            <person name="Richardson P."/>
            <person name="Robinson D.L."/>
            <person name="Rubin E."/>
            <person name="Saunders E."/>
            <person name="Tapia R."/>
            <person name="Tesmer J.G."/>
            <person name="Thayer N."/>
            <person name="Thompson L.S."/>
            <person name="Tice H."/>
            <person name="Ticknor L.O."/>
            <person name="Wills P.L."/>
            <person name="Brettin T.S."/>
            <person name="Gilna P."/>
        </authorList>
    </citation>
    <scope>NUCLEOTIDE SEQUENCE [LARGE SCALE GENOMIC DNA]</scope>
    <source>
        <strain evidence="6">ZK / E33L</strain>
        <plasmid evidence="6">pE33L466</plasmid>
    </source>
</reference>
<evidence type="ECO:0000256" key="1">
    <source>
        <dbReference type="ARBA" id="ARBA00022491"/>
    </source>
</evidence>